<name>A0A368S006_SETIT</name>
<gene>
    <name evidence="3" type="ORF">SETIT_7G257700v2</name>
</gene>
<feature type="region of interest" description="Disordered" evidence="1">
    <location>
        <begin position="87"/>
        <end position="111"/>
    </location>
</feature>
<feature type="domain" description="DUF6598" evidence="2">
    <location>
        <begin position="127"/>
        <end position="253"/>
    </location>
</feature>
<sequence length="344" mass="38862">MASRRRFAKANRFLRRRRRPTSFDGDFGLDDLFEEHAESKEEKQHANHKIGSTMCRYEPLFSDEEVAEAEAAARLKRVAEKKAREAERLSGWRRRRHGRRSGSNAPVPPLQHTNETYQTECRMHFSANILSVKVVSSDIGFPIHVYGTVIARDSVDKKCVYLFRCHRRDSQLIKSEDESLILTGPARGLLLIDFIWLETDLKIKGERGQDKILSKGLPEIDGRLSSILENIKVRDITCDSRLSTVEVKYAVVKTHTTSILHRIVLYDSKAGGVATSDGSGAIQLWRRVIAVCLNEKLMLTVDSQASNDIQIIQFGPSLNGASQHVIYCGAIKLCLKVTWSVITE</sequence>
<dbReference type="AlphaFoldDB" id="A0A368S006"/>
<reference evidence="3" key="2">
    <citation type="submission" date="2015-07" db="EMBL/GenBank/DDBJ databases">
        <authorList>
            <person name="Noorani M."/>
        </authorList>
    </citation>
    <scope>NUCLEOTIDE SEQUENCE</scope>
    <source>
        <strain evidence="3">Yugu1</strain>
    </source>
</reference>
<dbReference type="EMBL" id="CM003534">
    <property type="protein sequence ID" value="RCV35664.1"/>
    <property type="molecule type" value="Genomic_DNA"/>
</dbReference>
<protein>
    <recommendedName>
        <fullName evidence="2">DUF6598 domain-containing protein</fullName>
    </recommendedName>
</protein>
<dbReference type="OrthoDB" id="691900at2759"/>
<evidence type="ECO:0000256" key="1">
    <source>
        <dbReference type="SAM" id="MobiDB-lite"/>
    </source>
</evidence>
<evidence type="ECO:0000259" key="2">
    <source>
        <dbReference type="Pfam" id="PF20241"/>
    </source>
</evidence>
<feature type="compositionally biased region" description="Basic residues" evidence="1">
    <location>
        <begin position="91"/>
        <end position="100"/>
    </location>
</feature>
<dbReference type="Pfam" id="PF20241">
    <property type="entry name" value="DUF6598"/>
    <property type="match status" value="1"/>
</dbReference>
<evidence type="ECO:0000313" key="3">
    <source>
        <dbReference type="EMBL" id="RCV35664.1"/>
    </source>
</evidence>
<dbReference type="PANTHER" id="PTHR33065:SF93">
    <property type="entry name" value="DUF6598 DOMAIN-CONTAINING PROTEIN"/>
    <property type="match status" value="1"/>
</dbReference>
<dbReference type="InterPro" id="IPR046533">
    <property type="entry name" value="DUF6598"/>
</dbReference>
<proteinExistence type="predicted"/>
<accession>A0A368S006</accession>
<dbReference type="PANTHER" id="PTHR33065">
    <property type="entry name" value="OS07G0486400 PROTEIN"/>
    <property type="match status" value="1"/>
</dbReference>
<reference evidence="3" key="1">
    <citation type="journal article" date="2012" name="Nat. Biotechnol.">
        <title>Reference genome sequence of the model plant Setaria.</title>
        <authorList>
            <person name="Bennetzen J.L."/>
            <person name="Schmutz J."/>
            <person name="Wang H."/>
            <person name="Percifield R."/>
            <person name="Hawkins J."/>
            <person name="Pontaroli A.C."/>
            <person name="Estep M."/>
            <person name="Feng L."/>
            <person name="Vaughn J.N."/>
            <person name="Grimwood J."/>
            <person name="Jenkins J."/>
            <person name="Barry K."/>
            <person name="Lindquist E."/>
            <person name="Hellsten U."/>
            <person name="Deshpande S."/>
            <person name="Wang X."/>
            <person name="Wu X."/>
            <person name="Mitros T."/>
            <person name="Triplett J."/>
            <person name="Yang X."/>
            <person name="Ye C.Y."/>
            <person name="Mauro-Herrera M."/>
            <person name="Wang L."/>
            <person name="Li P."/>
            <person name="Sharma M."/>
            <person name="Sharma R."/>
            <person name="Ronald P.C."/>
            <person name="Panaud O."/>
            <person name="Kellogg E.A."/>
            <person name="Brutnell T.P."/>
            <person name="Doust A.N."/>
            <person name="Tuskan G.A."/>
            <person name="Rokhsar D."/>
            <person name="Devos K.M."/>
        </authorList>
    </citation>
    <scope>NUCLEOTIDE SEQUENCE [LARGE SCALE GENOMIC DNA]</scope>
    <source>
        <strain evidence="3">Yugu1</strain>
    </source>
</reference>
<organism evidence="3">
    <name type="scientific">Setaria italica</name>
    <name type="common">Foxtail millet</name>
    <name type="synonym">Panicum italicum</name>
    <dbReference type="NCBI Taxonomy" id="4555"/>
    <lineage>
        <taxon>Eukaryota</taxon>
        <taxon>Viridiplantae</taxon>
        <taxon>Streptophyta</taxon>
        <taxon>Embryophyta</taxon>
        <taxon>Tracheophyta</taxon>
        <taxon>Spermatophyta</taxon>
        <taxon>Magnoliopsida</taxon>
        <taxon>Liliopsida</taxon>
        <taxon>Poales</taxon>
        <taxon>Poaceae</taxon>
        <taxon>PACMAD clade</taxon>
        <taxon>Panicoideae</taxon>
        <taxon>Panicodae</taxon>
        <taxon>Paniceae</taxon>
        <taxon>Cenchrinae</taxon>
        <taxon>Setaria</taxon>
    </lineage>
</organism>
<dbReference type="STRING" id="4555.A0A368S006"/>